<dbReference type="EMBL" id="MU857008">
    <property type="protein sequence ID" value="KAK4151594.1"/>
    <property type="molecule type" value="Genomic_DNA"/>
</dbReference>
<organism evidence="4 5">
    <name type="scientific">Chaetomidium leptoderma</name>
    <dbReference type="NCBI Taxonomy" id="669021"/>
    <lineage>
        <taxon>Eukaryota</taxon>
        <taxon>Fungi</taxon>
        <taxon>Dikarya</taxon>
        <taxon>Ascomycota</taxon>
        <taxon>Pezizomycotina</taxon>
        <taxon>Sordariomycetes</taxon>
        <taxon>Sordariomycetidae</taxon>
        <taxon>Sordariales</taxon>
        <taxon>Chaetomiaceae</taxon>
        <taxon>Chaetomidium</taxon>
    </lineage>
</organism>
<dbReference type="Proteomes" id="UP001302745">
    <property type="component" value="Unassembled WGS sequence"/>
</dbReference>
<evidence type="ECO:0000256" key="1">
    <source>
        <dbReference type="ARBA" id="ARBA00005706"/>
    </source>
</evidence>
<dbReference type="GO" id="GO:0004497">
    <property type="term" value="F:monooxygenase activity"/>
    <property type="evidence" value="ECO:0007669"/>
    <property type="project" value="UniProtKB-KW"/>
</dbReference>
<reference evidence="4" key="1">
    <citation type="journal article" date="2023" name="Mol. Phylogenet. Evol.">
        <title>Genome-scale phylogeny and comparative genomics of the fungal order Sordariales.</title>
        <authorList>
            <person name="Hensen N."/>
            <person name="Bonometti L."/>
            <person name="Westerberg I."/>
            <person name="Brannstrom I.O."/>
            <person name="Guillou S."/>
            <person name="Cros-Aarteil S."/>
            <person name="Calhoun S."/>
            <person name="Haridas S."/>
            <person name="Kuo A."/>
            <person name="Mondo S."/>
            <person name="Pangilinan J."/>
            <person name="Riley R."/>
            <person name="LaButti K."/>
            <person name="Andreopoulos B."/>
            <person name="Lipzen A."/>
            <person name="Chen C."/>
            <person name="Yan M."/>
            <person name="Daum C."/>
            <person name="Ng V."/>
            <person name="Clum A."/>
            <person name="Steindorff A."/>
            <person name="Ohm R.A."/>
            <person name="Martin F."/>
            <person name="Silar P."/>
            <person name="Natvig D.O."/>
            <person name="Lalanne C."/>
            <person name="Gautier V."/>
            <person name="Ament-Velasquez S.L."/>
            <person name="Kruys A."/>
            <person name="Hutchinson M.I."/>
            <person name="Powell A.J."/>
            <person name="Barry K."/>
            <person name="Miller A.N."/>
            <person name="Grigoriev I.V."/>
            <person name="Debuchy R."/>
            <person name="Gladieux P."/>
            <person name="Hiltunen Thoren M."/>
            <person name="Johannesson H."/>
        </authorList>
    </citation>
    <scope>NUCLEOTIDE SEQUENCE</scope>
    <source>
        <strain evidence="4">CBS 538.74</strain>
    </source>
</reference>
<sequence>MLASIRYFLRFIDLESKFDKHGFTKKLGASFKLNDKREAFTNFVAVNGPNGYAWNVVRSESDLLMFQHASQSGARTFDGTKVESIEFEPTGDGEHLGQPVAAKWLRKDGSLGTIEFDYVVDASGRAGILSTKYMKNRKFNEGLKNVATWGYWKGAKTYAPGTEREGQPFFEALDDMSGWWWAIPLHNGSLSVGIVMRQDESIKRKKAAGSPSTLESYKESLSLSPIISDLVSSAELASPIRAASDWSYSASCYAGSHFRIVGDAGCFIDPFFSSGLHLAIAAGLSAAMTIQAARRGDCDESTAARWHSSKVTEGYTRFLLVVMMVLKQIRKGSEPVLSDFDQDGFDKAFGFFTPGLADADVGGKLTQARVSDTVNFCLSAYNQITPEDRNAVLDKLARVRADKSKETREDLEKLTEDELRILRTIRARQIIRTEDTLNIDHFSEDALDGYAPRLKRGELGLARVEQRDGIPKYTESLLDVLKGAEDGEEVVVYRENGSGN</sequence>
<evidence type="ECO:0000256" key="3">
    <source>
        <dbReference type="ARBA" id="ARBA00023033"/>
    </source>
</evidence>
<dbReference type="InterPro" id="IPR036188">
    <property type="entry name" value="FAD/NAD-bd_sf"/>
</dbReference>
<evidence type="ECO:0000313" key="4">
    <source>
        <dbReference type="EMBL" id="KAK4151594.1"/>
    </source>
</evidence>
<accession>A0AAN6VIA3</accession>
<dbReference type="InterPro" id="IPR006905">
    <property type="entry name" value="Flavin_halogenase"/>
</dbReference>
<dbReference type="AlphaFoldDB" id="A0AAN6VIA3"/>
<protein>
    <submittedName>
        <fullName evidence="4">Tryptophan 2-halogenase</fullName>
    </submittedName>
</protein>
<proteinExistence type="inferred from homology"/>
<dbReference type="PANTHER" id="PTHR43747">
    <property type="entry name" value="FAD-BINDING PROTEIN"/>
    <property type="match status" value="1"/>
</dbReference>
<gene>
    <name evidence="4" type="ORF">C8A00DRAFT_17010</name>
</gene>
<reference evidence="4" key="2">
    <citation type="submission" date="2023-05" db="EMBL/GenBank/DDBJ databases">
        <authorList>
            <consortium name="Lawrence Berkeley National Laboratory"/>
            <person name="Steindorff A."/>
            <person name="Hensen N."/>
            <person name="Bonometti L."/>
            <person name="Westerberg I."/>
            <person name="Brannstrom I.O."/>
            <person name="Guillou S."/>
            <person name="Cros-Aarteil S."/>
            <person name="Calhoun S."/>
            <person name="Haridas S."/>
            <person name="Kuo A."/>
            <person name="Mondo S."/>
            <person name="Pangilinan J."/>
            <person name="Riley R."/>
            <person name="Labutti K."/>
            <person name="Andreopoulos B."/>
            <person name="Lipzen A."/>
            <person name="Chen C."/>
            <person name="Yanf M."/>
            <person name="Daum C."/>
            <person name="Ng V."/>
            <person name="Clum A."/>
            <person name="Ohm R."/>
            <person name="Martin F."/>
            <person name="Silar P."/>
            <person name="Natvig D."/>
            <person name="Lalanne C."/>
            <person name="Gautier V."/>
            <person name="Ament-Velasquez S.L."/>
            <person name="Kruys A."/>
            <person name="Hutchinson M.I."/>
            <person name="Powell A.J."/>
            <person name="Barry K."/>
            <person name="Miller A.N."/>
            <person name="Grigoriev I.V."/>
            <person name="Debuchy R."/>
            <person name="Gladieux P."/>
            <person name="Thoren M.H."/>
            <person name="Johannesson H."/>
        </authorList>
    </citation>
    <scope>NUCLEOTIDE SEQUENCE</scope>
    <source>
        <strain evidence="4">CBS 538.74</strain>
    </source>
</reference>
<dbReference type="Pfam" id="PF04820">
    <property type="entry name" value="Trp_halogenase"/>
    <property type="match status" value="1"/>
</dbReference>
<dbReference type="Gene3D" id="3.50.50.60">
    <property type="entry name" value="FAD/NAD(P)-binding domain"/>
    <property type="match status" value="1"/>
</dbReference>
<evidence type="ECO:0000256" key="2">
    <source>
        <dbReference type="ARBA" id="ARBA00023002"/>
    </source>
</evidence>
<name>A0AAN6VIA3_9PEZI</name>
<keyword evidence="5" id="KW-1185">Reference proteome</keyword>
<dbReference type="PANTHER" id="PTHR43747:SF5">
    <property type="entry name" value="FAD-BINDING DOMAIN-CONTAINING PROTEIN"/>
    <property type="match status" value="1"/>
</dbReference>
<dbReference type="SUPFAM" id="SSF51905">
    <property type="entry name" value="FAD/NAD(P)-binding domain"/>
    <property type="match status" value="1"/>
</dbReference>
<comment type="similarity">
    <text evidence="1">Belongs to the flavin-dependent halogenase family.</text>
</comment>
<keyword evidence="3" id="KW-0503">Monooxygenase</keyword>
<dbReference type="InterPro" id="IPR050816">
    <property type="entry name" value="Flavin-dep_Halogenase_NPB"/>
</dbReference>
<evidence type="ECO:0000313" key="5">
    <source>
        <dbReference type="Proteomes" id="UP001302745"/>
    </source>
</evidence>
<comment type="caution">
    <text evidence="4">The sequence shown here is derived from an EMBL/GenBank/DDBJ whole genome shotgun (WGS) entry which is preliminary data.</text>
</comment>
<keyword evidence="2" id="KW-0560">Oxidoreductase</keyword>